<name>A0A8J3UAD9_9ACTN</name>
<organism evidence="1 2">
    <name type="scientific">Planotetraspora phitsanulokensis</name>
    <dbReference type="NCBI Taxonomy" id="575192"/>
    <lineage>
        <taxon>Bacteria</taxon>
        <taxon>Bacillati</taxon>
        <taxon>Actinomycetota</taxon>
        <taxon>Actinomycetes</taxon>
        <taxon>Streptosporangiales</taxon>
        <taxon>Streptosporangiaceae</taxon>
        <taxon>Planotetraspora</taxon>
    </lineage>
</organism>
<comment type="caution">
    <text evidence="1">The sequence shown here is derived from an EMBL/GenBank/DDBJ whole genome shotgun (WGS) entry which is preliminary data.</text>
</comment>
<accession>A0A8J3UAD9</accession>
<evidence type="ECO:0000313" key="1">
    <source>
        <dbReference type="EMBL" id="GII40946.1"/>
    </source>
</evidence>
<dbReference type="Proteomes" id="UP000622547">
    <property type="component" value="Unassembled WGS sequence"/>
</dbReference>
<dbReference type="EMBL" id="BOOP01000029">
    <property type="protein sequence ID" value="GII40946.1"/>
    <property type="molecule type" value="Genomic_DNA"/>
</dbReference>
<reference evidence="1 2" key="1">
    <citation type="submission" date="2021-01" db="EMBL/GenBank/DDBJ databases">
        <title>Whole genome shotgun sequence of Planotetraspora phitsanulokensis NBRC 104273.</title>
        <authorList>
            <person name="Komaki H."/>
            <person name="Tamura T."/>
        </authorList>
    </citation>
    <scope>NUCLEOTIDE SEQUENCE [LARGE SCALE GENOMIC DNA]</scope>
    <source>
        <strain evidence="1 2">NBRC 104273</strain>
    </source>
</reference>
<protein>
    <submittedName>
        <fullName evidence="1">Uncharacterized protein</fullName>
    </submittedName>
</protein>
<dbReference type="AlphaFoldDB" id="A0A8J3UAD9"/>
<proteinExistence type="predicted"/>
<keyword evidence="2" id="KW-1185">Reference proteome</keyword>
<gene>
    <name evidence="1" type="ORF">Pph01_59490</name>
</gene>
<evidence type="ECO:0000313" key="2">
    <source>
        <dbReference type="Proteomes" id="UP000622547"/>
    </source>
</evidence>
<sequence>MTPGPAASVMSACNSNAARLPCQPCLMPHGEPSTEAAIVHPHDDELTAVAWTSRQEWTDRLAPHLARRITACADAANANQTVYLQNGRPLKDTNG</sequence>